<evidence type="ECO:0000313" key="4">
    <source>
        <dbReference type="EMBL" id="RZT88643.1"/>
    </source>
</evidence>
<dbReference type="PROSITE" id="PS50989">
    <property type="entry name" value="COA_CT_CTER"/>
    <property type="match status" value="1"/>
</dbReference>
<name>A0A4Q7V768_PSEST</name>
<evidence type="ECO:0000259" key="3">
    <source>
        <dbReference type="PROSITE" id="PS50989"/>
    </source>
</evidence>
<dbReference type="InterPro" id="IPR029045">
    <property type="entry name" value="ClpP/crotonase-like_dom_sf"/>
</dbReference>
<dbReference type="InterPro" id="IPR034733">
    <property type="entry name" value="AcCoA_carboxyl_beta"/>
</dbReference>
<dbReference type="GO" id="GO:0009317">
    <property type="term" value="C:acetyl-CoA carboxylase complex"/>
    <property type="evidence" value="ECO:0007669"/>
    <property type="project" value="TreeGrafter"/>
</dbReference>
<dbReference type="Proteomes" id="UP000291591">
    <property type="component" value="Unassembled WGS sequence"/>
</dbReference>
<dbReference type="OrthoDB" id="4894066at2"/>
<dbReference type="RefSeq" id="WP_130292620.1">
    <property type="nucleotide sequence ID" value="NZ_SHKL01000001.1"/>
</dbReference>
<gene>
    <name evidence="4" type="ORF">EV383_5587</name>
</gene>
<dbReference type="SUPFAM" id="SSF52096">
    <property type="entry name" value="ClpP/crotonase"/>
    <property type="match status" value="2"/>
</dbReference>
<accession>A0A4Q7V768</accession>
<sequence length="481" mass="49668">MVIHQDVVRSGPAAAPPSTGPEPVDGRDPVLRLGLLGDPGSVTAHPDGPDGTEPHGAAWARMTVDGAPCVAFALDPRVSAGALSTRTCATILDAYRAAREARVPVVGLWHSSGARLQEGAAGLDAVAQVFRAMTAASGRIPQISVIVGPAAGGAAYGPALTDVVVTAPEARMFITGPDVVHTVTGERVGADELGGPDVHGTHSGVAHVRGRDLADALGAARRLVTLLHPDRPESVGEVADRDLAALLPAARKRAYDVHPVIDGVLDGPGLELHPDFSPNIVTVLGALGGRTIGVVASNPLRKGGCLDAQGAEKAARFVRMCDGFGVPLLVLVDVPGYLPGVQEEWGGVVRRGAKLLHAFAEATVPSVSVILRKAFGGAYIAMNCRGLGAGTVFAWPGAEIAVMGAPAAVRILHRRELRDHPDPGAREEELVREHAARAGTPDEAVGLGLVDRVIDPDRTRSLVAAALRVPARRGDHANIPL</sequence>
<dbReference type="PANTHER" id="PTHR43842:SF2">
    <property type="entry name" value="PROPIONYL-COA CARBOXYLASE BETA CHAIN, MITOCHONDRIAL"/>
    <property type="match status" value="1"/>
</dbReference>
<reference evidence="4 5" key="1">
    <citation type="submission" date="2019-02" db="EMBL/GenBank/DDBJ databases">
        <title>Sequencing the genomes of 1000 actinobacteria strains.</title>
        <authorList>
            <person name="Klenk H.-P."/>
        </authorList>
    </citation>
    <scope>NUCLEOTIDE SEQUENCE [LARGE SCALE GENOMIC DNA]</scope>
    <source>
        <strain evidence="4 5">DSM 45779</strain>
    </source>
</reference>
<dbReference type="PROSITE" id="PS50980">
    <property type="entry name" value="COA_CT_NTER"/>
    <property type="match status" value="1"/>
</dbReference>
<dbReference type="Pfam" id="PF01039">
    <property type="entry name" value="Carboxyl_trans"/>
    <property type="match status" value="1"/>
</dbReference>
<dbReference type="AlphaFoldDB" id="A0A4Q7V768"/>
<feature type="region of interest" description="Disordered" evidence="1">
    <location>
        <begin position="1"/>
        <end position="56"/>
    </location>
</feature>
<dbReference type="InterPro" id="IPR011763">
    <property type="entry name" value="COA_CT_C"/>
</dbReference>
<dbReference type="Gene3D" id="3.90.226.10">
    <property type="entry name" value="2-enoyl-CoA Hydratase, Chain A, domain 1"/>
    <property type="match status" value="2"/>
</dbReference>
<dbReference type="EMBL" id="SHKL01000001">
    <property type="protein sequence ID" value="RZT88643.1"/>
    <property type="molecule type" value="Genomic_DNA"/>
</dbReference>
<dbReference type="PANTHER" id="PTHR43842">
    <property type="entry name" value="PROPIONYL-COA CARBOXYLASE BETA CHAIN"/>
    <property type="match status" value="1"/>
</dbReference>
<dbReference type="InterPro" id="IPR011762">
    <property type="entry name" value="COA_CT_N"/>
</dbReference>
<feature type="domain" description="CoA carboxyltransferase N-terminal" evidence="2">
    <location>
        <begin position="1"/>
        <end position="239"/>
    </location>
</feature>
<dbReference type="InterPro" id="IPR051047">
    <property type="entry name" value="AccD/PCCB"/>
</dbReference>
<evidence type="ECO:0000259" key="2">
    <source>
        <dbReference type="PROSITE" id="PS50980"/>
    </source>
</evidence>
<dbReference type="GO" id="GO:0016740">
    <property type="term" value="F:transferase activity"/>
    <property type="evidence" value="ECO:0007669"/>
    <property type="project" value="UniProtKB-KW"/>
</dbReference>
<organism evidence="4 5">
    <name type="scientific">Pseudonocardia sediminis</name>
    <dbReference type="NCBI Taxonomy" id="1397368"/>
    <lineage>
        <taxon>Bacteria</taxon>
        <taxon>Bacillati</taxon>
        <taxon>Actinomycetota</taxon>
        <taxon>Actinomycetes</taxon>
        <taxon>Pseudonocardiales</taxon>
        <taxon>Pseudonocardiaceae</taxon>
        <taxon>Pseudonocardia</taxon>
    </lineage>
</organism>
<keyword evidence="4" id="KW-0808">Transferase</keyword>
<protein>
    <submittedName>
        <fullName evidence="4">Acetyl-CoA/propionyl-CoA carboxylase carboxyl transferase subunit</fullName>
    </submittedName>
</protein>
<comment type="caution">
    <text evidence="4">The sequence shown here is derived from an EMBL/GenBank/DDBJ whole genome shotgun (WGS) entry which is preliminary data.</text>
</comment>
<proteinExistence type="predicted"/>
<keyword evidence="5" id="KW-1185">Reference proteome</keyword>
<feature type="domain" description="CoA carboxyltransferase C-terminal" evidence="3">
    <location>
        <begin position="238"/>
        <end position="481"/>
    </location>
</feature>
<evidence type="ECO:0000313" key="5">
    <source>
        <dbReference type="Proteomes" id="UP000291591"/>
    </source>
</evidence>
<dbReference type="GO" id="GO:0004658">
    <property type="term" value="F:propionyl-CoA carboxylase activity"/>
    <property type="evidence" value="ECO:0007669"/>
    <property type="project" value="TreeGrafter"/>
</dbReference>
<evidence type="ECO:0000256" key="1">
    <source>
        <dbReference type="SAM" id="MobiDB-lite"/>
    </source>
</evidence>